<gene>
    <name evidence="3" type="ORF">G6011_06684</name>
</gene>
<feature type="domain" description="DUF6594" evidence="2">
    <location>
        <begin position="20"/>
        <end position="280"/>
    </location>
</feature>
<comment type="caution">
    <text evidence="3">The sequence shown here is derived from an EMBL/GenBank/DDBJ whole genome shotgun (WGS) entry which is preliminary data.</text>
</comment>
<dbReference type="PANTHER" id="PTHR34502:SF5">
    <property type="entry name" value="DUF6594 DOMAIN-CONTAINING PROTEIN"/>
    <property type="match status" value="1"/>
</dbReference>
<proteinExistence type="predicted"/>
<dbReference type="AlphaFoldDB" id="A0AAD4FHQ2"/>
<accession>A0AAD4FHQ2</accession>
<dbReference type="PANTHER" id="PTHR34502">
    <property type="entry name" value="DUF6594 DOMAIN-CONTAINING PROTEIN-RELATED"/>
    <property type="match status" value="1"/>
</dbReference>
<sequence>MSTLPTYKGQFPLDDFQSGYPKFTALLDVHPAFQNFRRFTRARLRLLLLKQDEITALEASLDFVDENEPRKLFLRCARRDENPKRLEVLKKLQAALSEYDTMMRDYHHAMRLPPASPRDISSIQNYLDGTGSLAREESAFLSHPHDLANLTGALDSAATSTESLIERAAFRLAFPIRKLTFLPEALKPGRGSLTQDPNIFFAGPRLRSFSRAVTSWAAAAILLAPVIVLFCIQDALWRLVTISVAVLFFLSALSTWTKARTIEVVTAGARPSCSYAAVLVVFTSASNALRPEQSSKLAG</sequence>
<dbReference type="Proteomes" id="UP001199106">
    <property type="component" value="Unassembled WGS sequence"/>
</dbReference>
<dbReference type="Pfam" id="PF20237">
    <property type="entry name" value="DUF6594"/>
    <property type="match status" value="1"/>
</dbReference>
<keyword evidence="1" id="KW-0472">Membrane</keyword>
<dbReference type="EMBL" id="JAANER010000005">
    <property type="protein sequence ID" value="KAG9189816.1"/>
    <property type="molecule type" value="Genomic_DNA"/>
</dbReference>
<evidence type="ECO:0000259" key="2">
    <source>
        <dbReference type="Pfam" id="PF20237"/>
    </source>
</evidence>
<evidence type="ECO:0000256" key="1">
    <source>
        <dbReference type="SAM" id="Phobius"/>
    </source>
</evidence>
<dbReference type="InterPro" id="IPR046529">
    <property type="entry name" value="DUF6594"/>
</dbReference>
<feature type="transmembrane region" description="Helical" evidence="1">
    <location>
        <begin position="269"/>
        <end position="289"/>
    </location>
</feature>
<protein>
    <recommendedName>
        <fullName evidence="2">DUF6594 domain-containing protein</fullName>
    </recommendedName>
</protein>
<evidence type="ECO:0000313" key="3">
    <source>
        <dbReference type="EMBL" id="KAG9189816.1"/>
    </source>
</evidence>
<keyword evidence="4" id="KW-1185">Reference proteome</keyword>
<evidence type="ECO:0000313" key="4">
    <source>
        <dbReference type="Proteomes" id="UP001199106"/>
    </source>
</evidence>
<reference evidence="3" key="1">
    <citation type="submission" date="2021-07" db="EMBL/GenBank/DDBJ databases">
        <title>Genome Resource of American Ginseng Black Spot Pathogen Alternaria panax.</title>
        <authorList>
            <person name="Qiu C."/>
            <person name="Wang W."/>
            <person name="Liu Z."/>
        </authorList>
    </citation>
    <scope>NUCLEOTIDE SEQUENCE</scope>
    <source>
        <strain evidence="3">BNCC115425</strain>
    </source>
</reference>
<keyword evidence="1" id="KW-1133">Transmembrane helix</keyword>
<feature type="transmembrane region" description="Helical" evidence="1">
    <location>
        <begin position="213"/>
        <end position="232"/>
    </location>
</feature>
<name>A0AAD4FHQ2_9PLEO</name>
<keyword evidence="1" id="KW-0812">Transmembrane</keyword>
<feature type="transmembrane region" description="Helical" evidence="1">
    <location>
        <begin position="239"/>
        <end position="257"/>
    </location>
</feature>
<organism evidence="3 4">
    <name type="scientific">Alternaria panax</name>
    <dbReference type="NCBI Taxonomy" id="48097"/>
    <lineage>
        <taxon>Eukaryota</taxon>
        <taxon>Fungi</taxon>
        <taxon>Dikarya</taxon>
        <taxon>Ascomycota</taxon>
        <taxon>Pezizomycotina</taxon>
        <taxon>Dothideomycetes</taxon>
        <taxon>Pleosporomycetidae</taxon>
        <taxon>Pleosporales</taxon>
        <taxon>Pleosporineae</taxon>
        <taxon>Pleosporaceae</taxon>
        <taxon>Alternaria</taxon>
        <taxon>Alternaria sect. Panax</taxon>
    </lineage>
</organism>